<dbReference type="HOGENOM" id="CLU_111658_2_0_1"/>
<keyword evidence="7" id="KW-0456">Lyase</keyword>
<comment type="catalytic activity">
    <reaction evidence="8">
        <text>[RNA] containing guanosine + H2O = an [RNA fragment]-3'-guanosine-3'-phosphate + a 5'-hydroxy-ribonucleotide-3'-[RNA fragment].</text>
        <dbReference type="EC" id="4.6.1.24"/>
    </reaction>
</comment>
<evidence type="ECO:0000256" key="5">
    <source>
        <dbReference type="ARBA" id="ARBA00022801"/>
    </source>
</evidence>
<comment type="caution">
    <text evidence="10">The sequence shown here is derived from an EMBL/GenBank/DDBJ whole genome shotgun (WGS) entry which is preliminary data.</text>
</comment>
<keyword evidence="9" id="KW-0732">Signal</keyword>
<dbReference type="GO" id="GO:0003723">
    <property type="term" value="F:RNA binding"/>
    <property type="evidence" value="ECO:0007669"/>
    <property type="project" value="InterPro"/>
</dbReference>
<evidence type="ECO:0000256" key="6">
    <source>
        <dbReference type="ARBA" id="ARBA00023157"/>
    </source>
</evidence>
<dbReference type="STRING" id="1081103.A0A0B2WSV2"/>
<dbReference type="PANTHER" id="PTHR42104">
    <property type="entry name" value="EXTRACELLULAR GUANYL-SPECIFIC RIBONUCLEASE RNTA (AFU_ORTHOLOGUE AFUA_4G03230)"/>
    <property type="match status" value="1"/>
</dbReference>
<evidence type="ECO:0000256" key="3">
    <source>
        <dbReference type="ARBA" id="ARBA00022722"/>
    </source>
</evidence>
<dbReference type="Pfam" id="PF00545">
    <property type="entry name" value="Ribonuclease"/>
    <property type="match status" value="1"/>
</dbReference>
<keyword evidence="4" id="KW-0255">Endonuclease</keyword>
<dbReference type="Proteomes" id="UP000030816">
    <property type="component" value="Unassembled WGS sequence"/>
</dbReference>
<dbReference type="Gene3D" id="3.10.450.30">
    <property type="entry name" value="Microbial ribonucleases"/>
    <property type="match status" value="1"/>
</dbReference>
<keyword evidence="6" id="KW-1015">Disulfide bond</keyword>
<sequence length="150" mass="16321">MRLSFAFFLSLIALAVCDTANCGGANYTPRHLQKAVSAACSLLQERKTVGRNEYPHKYQNHEKIELTGPPPYFEFPLLPYGEIYSGDAPGPDRVIITKDCKLAGAITHTGSSRNGFVTCDVKRSPASVLVLNGQSVFALCFTMMLYAAVA</sequence>
<dbReference type="EMBL" id="AZHE01000013">
    <property type="protein sequence ID" value="KHN96694.1"/>
    <property type="molecule type" value="Genomic_DNA"/>
</dbReference>
<protein>
    <recommendedName>
        <fullName evidence="2">ribonuclease T1</fullName>
        <ecNumber evidence="2">4.6.1.24</ecNumber>
    </recommendedName>
</protein>
<dbReference type="InterPro" id="IPR000026">
    <property type="entry name" value="N1-like"/>
</dbReference>
<dbReference type="InterPro" id="IPR016191">
    <property type="entry name" value="Ribonuclease/ribotoxin"/>
</dbReference>
<name>A0A0B2WSV2_METAS</name>
<dbReference type="RefSeq" id="XP_040677760.1">
    <property type="nucleotide sequence ID" value="XM_040824048.1"/>
</dbReference>
<comment type="similarity">
    <text evidence="1">Belongs to the ribonuclease N1/T1 family.</text>
</comment>
<evidence type="ECO:0000256" key="9">
    <source>
        <dbReference type="SAM" id="SignalP"/>
    </source>
</evidence>
<evidence type="ECO:0000256" key="1">
    <source>
        <dbReference type="ARBA" id="ARBA00009006"/>
    </source>
</evidence>
<proteinExistence type="inferred from homology"/>
<reference evidence="10 11" key="1">
    <citation type="journal article" date="2014" name="Proc. Natl. Acad. Sci. U.S.A.">
        <title>Trajectory and genomic determinants of fungal-pathogen speciation and host adaptation.</title>
        <authorList>
            <person name="Hu X."/>
            <person name="Xiao G."/>
            <person name="Zheng P."/>
            <person name="Shang Y."/>
            <person name="Su Y."/>
            <person name="Zhang X."/>
            <person name="Liu X."/>
            <person name="Zhan S."/>
            <person name="St Leger R.J."/>
            <person name="Wang C."/>
        </authorList>
    </citation>
    <scope>NUCLEOTIDE SEQUENCE [LARGE SCALE GENOMIC DNA]</scope>
    <source>
        <strain evidence="10 11">ARSEF 1941</strain>
    </source>
</reference>
<evidence type="ECO:0000256" key="4">
    <source>
        <dbReference type="ARBA" id="ARBA00022759"/>
    </source>
</evidence>
<dbReference type="EC" id="4.6.1.24" evidence="2"/>
<dbReference type="PANTHER" id="PTHR42104:SF1">
    <property type="entry name" value="EXTRACELLULAR GUANYL-SPECIFIC RIBONUCLEASE RNTA (AFU_ORTHOLOGUE AFUA_4G03230)"/>
    <property type="match status" value="1"/>
</dbReference>
<dbReference type="GO" id="GO:0016787">
    <property type="term" value="F:hydrolase activity"/>
    <property type="evidence" value="ECO:0007669"/>
    <property type="project" value="UniProtKB-KW"/>
</dbReference>
<dbReference type="OrthoDB" id="5425539at2759"/>
<evidence type="ECO:0000256" key="7">
    <source>
        <dbReference type="ARBA" id="ARBA00023239"/>
    </source>
</evidence>
<gene>
    <name evidence="10" type="ORF">MAM_05250</name>
</gene>
<evidence type="ECO:0000256" key="2">
    <source>
        <dbReference type="ARBA" id="ARBA00012549"/>
    </source>
</evidence>
<dbReference type="AlphaFoldDB" id="A0A0B2WSV2"/>
<keyword evidence="5" id="KW-0378">Hydrolase</keyword>
<dbReference type="GO" id="GO:0046589">
    <property type="term" value="F:ribonuclease T1 activity"/>
    <property type="evidence" value="ECO:0007669"/>
    <property type="project" value="UniProtKB-EC"/>
</dbReference>
<dbReference type="GeneID" id="63739705"/>
<evidence type="ECO:0000313" key="11">
    <source>
        <dbReference type="Proteomes" id="UP000030816"/>
    </source>
</evidence>
<keyword evidence="11" id="KW-1185">Reference proteome</keyword>
<organism evidence="10 11">
    <name type="scientific">Metarhizium album (strain ARSEF 1941)</name>
    <dbReference type="NCBI Taxonomy" id="1081103"/>
    <lineage>
        <taxon>Eukaryota</taxon>
        <taxon>Fungi</taxon>
        <taxon>Dikarya</taxon>
        <taxon>Ascomycota</taxon>
        <taxon>Pezizomycotina</taxon>
        <taxon>Sordariomycetes</taxon>
        <taxon>Hypocreomycetidae</taxon>
        <taxon>Hypocreales</taxon>
        <taxon>Clavicipitaceae</taxon>
        <taxon>Metarhizium</taxon>
    </lineage>
</organism>
<dbReference type="SUPFAM" id="SSF53933">
    <property type="entry name" value="Microbial ribonucleases"/>
    <property type="match status" value="1"/>
</dbReference>
<evidence type="ECO:0000313" key="10">
    <source>
        <dbReference type="EMBL" id="KHN96694.1"/>
    </source>
</evidence>
<evidence type="ECO:0000256" key="8">
    <source>
        <dbReference type="ARBA" id="ARBA00034015"/>
    </source>
</evidence>
<keyword evidence="3" id="KW-0540">Nuclease</keyword>
<feature type="chain" id="PRO_5002078491" description="ribonuclease T1" evidence="9">
    <location>
        <begin position="20"/>
        <end position="150"/>
    </location>
</feature>
<feature type="signal peptide" evidence="9">
    <location>
        <begin position="1"/>
        <end position="19"/>
    </location>
</feature>
<accession>A0A0B2WSV2</accession>